<organism evidence="1 2">
    <name type="scientific">[Emmonsia] crescens</name>
    <dbReference type="NCBI Taxonomy" id="73230"/>
    <lineage>
        <taxon>Eukaryota</taxon>
        <taxon>Fungi</taxon>
        <taxon>Dikarya</taxon>
        <taxon>Ascomycota</taxon>
        <taxon>Pezizomycotina</taxon>
        <taxon>Eurotiomycetes</taxon>
        <taxon>Eurotiomycetidae</taxon>
        <taxon>Onygenales</taxon>
        <taxon>Ajellomycetaceae</taxon>
        <taxon>Emergomyces</taxon>
    </lineage>
</organism>
<comment type="caution">
    <text evidence="1">The sequence shown here is derived from an EMBL/GenBank/DDBJ whole genome shotgun (WGS) entry which is preliminary data.</text>
</comment>
<accession>A0A2B7ZCB0</accession>
<dbReference type="VEuPathDB" id="FungiDB:EMCG_02021"/>
<reference evidence="1 2" key="1">
    <citation type="submission" date="2017-10" db="EMBL/GenBank/DDBJ databases">
        <title>Comparative genomics in systemic dimorphic fungi from Ajellomycetaceae.</title>
        <authorList>
            <person name="Munoz J.F."/>
            <person name="Mcewen J.G."/>
            <person name="Clay O.K."/>
            <person name="Cuomo C.A."/>
        </authorList>
    </citation>
    <scope>NUCLEOTIDE SEQUENCE [LARGE SCALE GENOMIC DNA]</scope>
    <source>
        <strain evidence="1 2">UAMH4076</strain>
    </source>
</reference>
<gene>
    <name evidence="1" type="ORF">GX50_06778</name>
</gene>
<dbReference type="Proteomes" id="UP000226031">
    <property type="component" value="Unassembled WGS sequence"/>
</dbReference>
<keyword evidence="2" id="KW-1185">Reference proteome</keyword>
<sequence>MVRVYNDTWTCCGCNGLNLIANAPSKCPVCSHPRCPYCADSENGYSVSICIARVLETRKRSLQDCIVDEFLSLIPHPLSTGDPYSHATRNNAVTRANFIVMKCDVHPTSDSKLFARPPMRGWWYCHVSGNEHLNNPDLSPEVCSQCGHPKCPWCIIEE</sequence>
<name>A0A2B7ZCB0_9EURO</name>
<proteinExistence type="predicted"/>
<evidence type="ECO:0000313" key="2">
    <source>
        <dbReference type="Proteomes" id="UP000226031"/>
    </source>
</evidence>
<dbReference type="EMBL" id="PDND01000171">
    <property type="protein sequence ID" value="PGH30457.1"/>
    <property type="molecule type" value="Genomic_DNA"/>
</dbReference>
<protein>
    <submittedName>
        <fullName evidence="1">Uncharacterized protein</fullName>
    </submittedName>
</protein>
<dbReference type="AlphaFoldDB" id="A0A2B7ZCB0"/>
<evidence type="ECO:0000313" key="1">
    <source>
        <dbReference type="EMBL" id="PGH30457.1"/>
    </source>
</evidence>